<keyword evidence="3" id="KW-1185">Reference proteome</keyword>
<evidence type="ECO:0000256" key="1">
    <source>
        <dbReference type="SAM" id="Phobius"/>
    </source>
</evidence>
<gene>
    <name evidence="2" type="ORF">ACERLL_07440</name>
</gene>
<sequence length="130" mass="13957">MRLMLSILVPPVAGLAAFGLLWVGPFLAGIRHLPADSYSLGALFAAWAIPVYPLVTVLHLPVFLAAWWWPRVAGPIQFLGMIGIYTGSFALIGVAWMGVSLLIGSWHQWVALGTASALHAGAFLNLRPAR</sequence>
<organism evidence="2 3">
    <name type="scientific">Thiohalorhabdus methylotrophus</name>
    <dbReference type="NCBI Taxonomy" id="3242694"/>
    <lineage>
        <taxon>Bacteria</taxon>
        <taxon>Pseudomonadati</taxon>
        <taxon>Pseudomonadota</taxon>
        <taxon>Gammaproteobacteria</taxon>
        <taxon>Thiohalorhabdales</taxon>
        <taxon>Thiohalorhabdaceae</taxon>
        <taxon>Thiohalorhabdus</taxon>
    </lineage>
</organism>
<feature type="transmembrane region" description="Helical" evidence="1">
    <location>
        <begin position="109"/>
        <end position="126"/>
    </location>
</feature>
<dbReference type="Proteomes" id="UP001575181">
    <property type="component" value="Unassembled WGS sequence"/>
</dbReference>
<feature type="transmembrane region" description="Helical" evidence="1">
    <location>
        <begin position="82"/>
        <end position="103"/>
    </location>
</feature>
<keyword evidence="1" id="KW-0472">Membrane</keyword>
<evidence type="ECO:0000313" key="3">
    <source>
        <dbReference type="Proteomes" id="UP001575181"/>
    </source>
</evidence>
<reference evidence="2 3" key="1">
    <citation type="submission" date="2024-08" db="EMBL/GenBank/DDBJ databases">
        <title>Whole-genome sequencing of halo(alkali)philic microorganisms from hypersaline lakes.</title>
        <authorList>
            <person name="Sorokin D.Y."/>
            <person name="Merkel A.Y."/>
            <person name="Messina E."/>
            <person name="Yakimov M."/>
        </authorList>
    </citation>
    <scope>NUCLEOTIDE SEQUENCE [LARGE SCALE GENOMIC DNA]</scope>
    <source>
        <strain evidence="2 3">Cl-TMA</strain>
    </source>
</reference>
<evidence type="ECO:0008006" key="4">
    <source>
        <dbReference type="Google" id="ProtNLM"/>
    </source>
</evidence>
<comment type="caution">
    <text evidence="2">The sequence shown here is derived from an EMBL/GenBank/DDBJ whole genome shotgun (WGS) entry which is preliminary data.</text>
</comment>
<accession>A0ABV4TWY5</accession>
<dbReference type="RefSeq" id="WP_373655437.1">
    <property type="nucleotide sequence ID" value="NZ_JBGUAW010000004.1"/>
</dbReference>
<name>A0ABV4TWY5_9GAMM</name>
<keyword evidence="1" id="KW-1133">Transmembrane helix</keyword>
<dbReference type="EMBL" id="JBGUAW010000004">
    <property type="protein sequence ID" value="MFA9460656.1"/>
    <property type="molecule type" value="Genomic_DNA"/>
</dbReference>
<proteinExistence type="predicted"/>
<evidence type="ECO:0000313" key="2">
    <source>
        <dbReference type="EMBL" id="MFA9460656.1"/>
    </source>
</evidence>
<protein>
    <recommendedName>
        <fullName evidence="4">DUF4175 domain-containing protein</fullName>
    </recommendedName>
</protein>
<feature type="transmembrane region" description="Helical" evidence="1">
    <location>
        <begin position="44"/>
        <end position="70"/>
    </location>
</feature>
<keyword evidence="1" id="KW-0812">Transmembrane</keyword>